<evidence type="ECO:0000256" key="6">
    <source>
        <dbReference type="ARBA" id="ARBA00023163"/>
    </source>
</evidence>
<name>A0A6J3LXR7_9PEZI</name>
<evidence type="ECO:0000256" key="2">
    <source>
        <dbReference type="ARBA" id="ARBA00008782"/>
    </source>
</evidence>
<keyword evidence="6 9" id="KW-0804">Transcription</keyword>
<keyword evidence="10" id="KW-1185">Reference proteome</keyword>
<dbReference type="GO" id="GO:0006357">
    <property type="term" value="P:regulation of transcription by RNA polymerase II"/>
    <property type="evidence" value="ECO:0007669"/>
    <property type="project" value="InterPro"/>
</dbReference>
<evidence type="ECO:0000256" key="9">
    <source>
        <dbReference type="RuleBase" id="RU364142"/>
    </source>
</evidence>
<evidence type="ECO:0000256" key="8">
    <source>
        <dbReference type="ARBA" id="ARBA00031256"/>
    </source>
</evidence>
<organism evidence="11">
    <name type="scientific">Dissoconium aciculare CBS 342.82</name>
    <dbReference type="NCBI Taxonomy" id="1314786"/>
    <lineage>
        <taxon>Eukaryota</taxon>
        <taxon>Fungi</taxon>
        <taxon>Dikarya</taxon>
        <taxon>Ascomycota</taxon>
        <taxon>Pezizomycotina</taxon>
        <taxon>Dothideomycetes</taxon>
        <taxon>Dothideomycetidae</taxon>
        <taxon>Mycosphaerellales</taxon>
        <taxon>Dissoconiaceae</taxon>
        <taxon>Dissoconium</taxon>
    </lineage>
</organism>
<evidence type="ECO:0000256" key="3">
    <source>
        <dbReference type="ARBA" id="ARBA00020628"/>
    </source>
</evidence>
<gene>
    <name evidence="9" type="primary">MED5</name>
    <name evidence="11" type="ORF">K489DRAFT_324582</name>
</gene>
<comment type="function">
    <text evidence="9">Component of the Mediator complex, a coactivator involved in the regulated transcription of nearly all RNA polymerase II-dependent genes. Mediator functions as a bridge to convey information from gene-specific regulatory proteins to the basal RNA polymerase II transcription machinery. Mediator is recruited to promoters by direct interactions with regulatory proteins and serves as a scaffold for the assembly of a functional preinitiation complex with RNA polymerase II and the general transcription factors.</text>
</comment>
<dbReference type="GO" id="GO:0003712">
    <property type="term" value="F:transcription coregulator activity"/>
    <property type="evidence" value="ECO:0007669"/>
    <property type="project" value="InterPro"/>
</dbReference>
<dbReference type="AlphaFoldDB" id="A0A6J3LXR7"/>
<reference evidence="11" key="3">
    <citation type="submission" date="2025-08" db="UniProtKB">
        <authorList>
            <consortium name="RefSeq"/>
        </authorList>
    </citation>
    <scope>IDENTIFICATION</scope>
    <source>
        <strain evidence="11">CBS 342.82</strain>
    </source>
</reference>
<dbReference type="RefSeq" id="XP_033457120.1">
    <property type="nucleotide sequence ID" value="XM_033601771.1"/>
</dbReference>
<dbReference type="GO" id="GO:0016592">
    <property type="term" value="C:mediator complex"/>
    <property type="evidence" value="ECO:0007669"/>
    <property type="project" value="InterPro"/>
</dbReference>
<proteinExistence type="inferred from homology"/>
<dbReference type="OrthoDB" id="5322661at2759"/>
<accession>A0A6J3LXR7</accession>
<evidence type="ECO:0000313" key="11">
    <source>
        <dbReference type="RefSeq" id="XP_033457120.1"/>
    </source>
</evidence>
<evidence type="ECO:0000256" key="4">
    <source>
        <dbReference type="ARBA" id="ARBA00023015"/>
    </source>
</evidence>
<evidence type="ECO:0000256" key="7">
    <source>
        <dbReference type="ARBA" id="ARBA00023242"/>
    </source>
</evidence>
<comment type="similarity">
    <text evidence="2 9">Belongs to the Mediator complex subunit 5 family.</text>
</comment>
<reference evidence="11" key="1">
    <citation type="submission" date="2020-01" db="EMBL/GenBank/DDBJ databases">
        <authorList>
            <consortium name="DOE Joint Genome Institute"/>
            <person name="Haridas S."/>
            <person name="Albert R."/>
            <person name="Binder M."/>
            <person name="Bloem J."/>
            <person name="Labutti K."/>
            <person name="Salamov A."/>
            <person name="Andreopoulos B."/>
            <person name="Baker S.E."/>
            <person name="Barry K."/>
            <person name="Bills G."/>
            <person name="Bluhm B.H."/>
            <person name="Cannon C."/>
            <person name="Castanera R."/>
            <person name="Culley D.E."/>
            <person name="Daum C."/>
            <person name="Ezra D."/>
            <person name="Gonzalez J.B."/>
            <person name="Henrissat B."/>
            <person name="Kuo A."/>
            <person name="Liang C."/>
            <person name="Lipzen A."/>
            <person name="Lutzoni F."/>
            <person name="Magnuson J."/>
            <person name="Mondo S."/>
            <person name="Nolan M."/>
            <person name="Ohm R."/>
            <person name="Pangilinan J."/>
            <person name="Park H.-J."/>
            <person name="Ramirez L."/>
            <person name="Alfaro M."/>
            <person name="Sun H."/>
            <person name="Tritt A."/>
            <person name="Yoshinaga Y."/>
            <person name="Zwiers L.-H."/>
            <person name="Turgeon B.G."/>
            <person name="Goodwin S.B."/>
            <person name="Spatafora J.W."/>
            <person name="Crous P.W."/>
            <person name="Grigoriev I.V."/>
        </authorList>
    </citation>
    <scope>NUCLEOTIDE SEQUENCE</scope>
    <source>
        <strain evidence="11">CBS 342.82</strain>
    </source>
</reference>
<dbReference type="InterPro" id="IPR014801">
    <property type="entry name" value="Mediator_Med5_fun"/>
</dbReference>
<evidence type="ECO:0000256" key="1">
    <source>
        <dbReference type="ARBA" id="ARBA00004123"/>
    </source>
</evidence>
<evidence type="ECO:0000313" key="10">
    <source>
        <dbReference type="Proteomes" id="UP000504637"/>
    </source>
</evidence>
<dbReference type="PANTHER" id="PTHR35784">
    <property type="entry name" value="MEDIATOR OF RNA POLYMERASE II TRANSCRIPTION SUBUNIT 5"/>
    <property type="match status" value="1"/>
</dbReference>
<keyword evidence="4 9" id="KW-0805">Transcription regulation</keyword>
<dbReference type="Proteomes" id="UP000504637">
    <property type="component" value="Unplaced"/>
</dbReference>
<dbReference type="PANTHER" id="PTHR35784:SF1">
    <property type="entry name" value="MEDIATOR OF RNA POLYMERASE II TRANSCRIPTION SUBUNIT 5"/>
    <property type="match status" value="1"/>
</dbReference>
<protein>
    <recommendedName>
        <fullName evidence="3 9">Mediator of RNA polymerase II transcription subunit 5</fullName>
    </recommendedName>
    <alternativeName>
        <fullName evidence="8 9">Mediator complex subunit 5</fullName>
    </alternativeName>
</protein>
<evidence type="ECO:0000256" key="5">
    <source>
        <dbReference type="ARBA" id="ARBA00023159"/>
    </source>
</evidence>
<dbReference type="Pfam" id="PF08689">
    <property type="entry name" value="Med5"/>
    <property type="match status" value="1"/>
</dbReference>
<sequence length="776" mass="84217">MIPDVPMLHGRGGLFVWLDSALAARPFTDDLAILSYIQARFPDDVQSLIVSLLTTSFDVLTNAMLRKESRQNVKIIRSFICNKIPILLVMLSHSILPPMTAETFIQMPFMAGGTISMDPLPPISAGATDMNETLKATRLEFFQACALHGLVTENGIATVLNGPIALPRITKHVKETLVAQCSHDIGRLEPLIEDLDAMQGNAAAIAGCVVTMVSNLCMAKDTMALKTVCSELLKRMPSTDIIMQYTQPSTLLLPLCAVLNEWIHDQDQSEFTPSYEEFAAILLFTLAAIHRFDLKESDLGLLPSTFVASLTDETAFGHAGPGLSDEQKNYLGKWIESLFALDESGEASGIPDEVMRFCSPTAFYTLVPTLFEQSVLACRTGALSMKTLQGGLELLLEPFLLPSLIMGLGWLAKHSWEDHNDASILLQILDKLLKPLSTSPEVQSMHRAIIAMVADPLLESLSVFRGKKPENKKALELIALLEKGLARAKPLQRNFYCNKSQLETLMSYGGKLDQYVTASIEGLMQWSMNPSDFTITAPVFGYKQFTTAVQILDGDILLDAILQHLQSLPPSQLSLAIDVCTAIACAPPSIQSDPAQFSRTLGATTKLRNVIQLRAANVQGLLDRPQAEAEVLVLLARQIQSQLAVVQVPPAALTMSLAEPVVTNQIMQDLGLDMADDLAVAAAVNSVTLDPTAVSGLAALDHHQQQLGLSEQTAQQLSDLAAVQADSMDMDHTQIFGDVGLGGNTAQQADLTNTAEEDIFADFDLGDLGDDFNFDA</sequence>
<reference evidence="11" key="2">
    <citation type="submission" date="2020-04" db="EMBL/GenBank/DDBJ databases">
        <authorList>
            <consortium name="NCBI Genome Project"/>
        </authorList>
    </citation>
    <scope>NUCLEOTIDE SEQUENCE</scope>
    <source>
        <strain evidence="11">CBS 342.82</strain>
    </source>
</reference>
<comment type="subunit">
    <text evidence="9">Component of the Mediator complex.</text>
</comment>
<keyword evidence="5 9" id="KW-0010">Activator</keyword>
<comment type="subcellular location">
    <subcellularLocation>
        <location evidence="1 9">Nucleus</location>
    </subcellularLocation>
</comment>
<keyword evidence="7 9" id="KW-0539">Nucleus</keyword>